<dbReference type="AlphaFoldDB" id="A0A939DSC2"/>
<keyword evidence="8" id="KW-1185">Reference proteome</keyword>
<evidence type="ECO:0000256" key="5">
    <source>
        <dbReference type="ARBA" id="ARBA00022839"/>
    </source>
</evidence>
<comment type="catalytic activity">
    <reaction evidence="6">
        <text>Exonucleolytic cleavage in either 5'- to 3'- or 3'- to 5'-direction to yield nucleoside 5'-phosphates.</text>
        <dbReference type="EC" id="3.1.11.6"/>
    </reaction>
</comment>
<dbReference type="PIRSF" id="PIRSF006488">
    <property type="entry name" value="Exonuc_VII_S"/>
    <property type="match status" value="1"/>
</dbReference>
<comment type="caution">
    <text evidence="7">The sequence shown here is derived from an EMBL/GenBank/DDBJ whole genome shotgun (WGS) entry which is preliminary data.</text>
</comment>
<dbReference type="GO" id="GO:0006308">
    <property type="term" value="P:DNA catabolic process"/>
    <property type="evidence" value="ECO:0007669"/>
    <property type="project" value="UniProtKB-UniRule"/>
</dbReference>
<keyword evidence="3 6" id="KW-0540">Nuclease</keyword>
<evidence type="ECO:0000256" key="2">
    <source>
        <dbReference type="ARBA" id="ARBA00022490"/>
    </source>
</evidence>
<comment type="function">
    <text evidence="6">Bidirectionally degrades single-stranded DNA into large acid-insoluble oligonucleotides, which are then degraded further into small acid-soluble oligonucleotides.</text>
</comment>
<dbReference type="PANTHER" id="PTHR34137">
    <property type="entry name" value="EXODEOXYRIBONUCLEASE 7 SMALL SUBUNIT"/>
    <property type="match status" value="1"/>
</dbReference>
<keyword evidence="5 6" id="KW-0269">Exonuclease</keyword>
<comment type="subunit">
    <text evidence="6">Heterooligomer composed of large and small subunits.</text>
</comment>
<comment type="similarity">
    <text evidence="1 6">Belongs to the XseB family.</text>
</comment>
<dbReference type="HAMAP" id="MF_00337">
    <property type="entry name" value="Exonuc_7_S"/>
    <property type="match status" value="1"/>
</dbReference>
<dbReference type="NCBIfam" id="NF002140">
    <property type="entry name" value="PRK00977.1-4"/>
    <property type="match status" value="1"/>
</dbReference>
<dbReference type="Proteomes" id="UP000664654">
    <property type="component" value="Unassembled WGS sequence"/>
</dbReference>
<evidence type="ECO:0000313" key="8">
    <source>
        <dbReference type="Proteomes" id="UP000664654"/>
    </source>
</evidence>
<dbReference type="EMBL" id="JAFKCV010000018">
    <property type="protein sequence ID" value="MBN7827457.1"/>
    <property type="molecule type" value="Genomic_DNA"/>
</dbReference>
<evidence type="ECO:0000256" key="6">
    <source>
        <dbReference type="HAMAP-Rule" id="MF_00337"/>
    </source>
</evidence>
<dbReference type="GO" id="GO:0009318">
    <property type="term" value="C:exodeoxyribonuclease VII complex"/>
    <property type="evidence" value="ECO:0007669"/>
    <property type="project" value="UniProtKB-UniRule"/>
</dbReference>
<dbReference type="PANTHER" id="PTHR34137:SF1">
    <property type="entry name" value="EXODEOXYRIBONUCLEASE 7 SMALL SUBUNIT"/>
    <property type="match status" value="1"/>
</dbReference>
<dbReference type="InterPro" id="IPR003761">
    <property type="entry name" value="Exonuc_VII_S"/>
</dbReference>
<accession>A0A939DSC2</accession>
<evidence type="ECO:0000256" key="4">
    <source>
        <dbReference type="ARBA" id="ARBA00022801"/>
    </source>
</evidence>
<reference evidence="7" key="1">
    <citation type="submission" date="2021-03" db="EMBL/GenBank/DDBJ databases">
        <title>novel species isolated from a fishpond in China.</title>
        <authorList>
            <person name="Lu H."/>
            <person name="Cai Z."/>
        </authorList>
    </citation>
    <scope>NUCLEOTIDE SEQUENCE</scope>
    <source>
        <strain evidence="7">JCM 30855</strain>
    </source>
</reference>
<organism evidence="7 8">
    <name type="scientific">Bowmanella dokdonensis</name>
    <dbReference type="NCBI Taxonomy" id="751969"/>
    <lineage>
        <taxon>Bacteria</taxon>
        <taxon>Pseudomonadati</taxon>
        <taxon>Pseudomonadota</taxon>
        <taxon>Gammaproteobacteria</taxon>
        <taxon>Alteromonadales</taxon>
        <taxon>Alteromonadaceae</taxon>
        <taxon>Bowmanella</taxon>
    </lineage>
</organism>
<dbReference type="InterPro" id="IPR037004">
    <property type="entry name" value="Exonuc_VII_ssu_sf"/>
</dbReference>
<sequence length="81" mass="9370">MTSRKKTENLSFEESLAELEAIVEQMEKGDLPLELALEKFERGIQLTKQSQHKLSQAEQKVRILLQQQGQAELIPFDEDKE</sequence>
<protein>
    <recommendedName>
        <fullName evidence="6">Exodeoxyribonuclease 7 small subunit</fullName>
        <ecNumber evidence="6">3.1.11.6</ecNumber>
    </recommendedName>
    <alternativeName>
        <fullName evidence="6">Exodeoxyribonuclease VII small subunit</fullName>
        <shortName evidence="6">Exonuclease VII small subunit</shortName>
    </alternativeName>
</protein>
<evidence type="ECO:0000313" key="7">
    <source>
        <dbReference type="EMBL" id="MBN7827457.1"/>
    </source>
</evidence>
<dbReference type="RefSeq" id="WP_206575568.1">
    <property type="nucleotide sequence ID" value="NZ_JAFKCV010000018.1"/>
</dbReference>
<dbReference type="Pfam" id="PF02609">
    <property type="entry name" value="Exonuc_VII_S"/>
    <property type="match status" value="1"/>
</dbReference>
<dbReference type="EC" id="3.1.11.6" evidence="6"/>
<dbReference type="NCBIfam" id="TIGR01280">
    <property type="entry name" value="xseB"/>
    <property type="match status" value="1"/>
</dbReference>
<gene>
    <name evidence="6 7" type="primary">xseB</name>
    <name evidence="7" type="ORF">J0A66_19665</name>
</gene>
<keyword evidence="2 6" id="KW-0963">Cytoplasm</keyword>
<evidence type="ECO:0000256" key="3">
    <source>
        <dbReference type="ARBA" id="ARBA00022722"/>
    </source>
</evidence>
<name>A0A939DSC2_9ALTE</name>
<dbReference type="NCBIfam" id="NF002137">
    <property type="entry name" value="PRK00977.1-1"/>
    <property type="match status" value="1"/>
</dbReference>
<dbReference type="GO" id="GO:0008855">
    <property type="term" value="F:exodeoxyribonuclease VII activity"/>
    <property type="evidence" value="ECO:0007669"/>
    <property type="project" value="UniProtKB-UniRule"/>
</dbReference>
<proteinExistence type="inferred from homology"/>
<keyword evidence="4 6" id="KW-0378">Hydrolase</keyword>
<dbReference type="Gene3D" id="1.10.287.1040">
    <property type="entry name" value="Exonuclease VII, small subunit"/>
    <property type="match status" value="1"/>
</dbReference>
<comment type="subcellular location">
    <subcellularLocation>
        <location evidence="6">Cytoplasm</location>
    </subcellularLocation>
</comment>
<dbReference type="SUPFAM" id="SSF116842">
    <property type="entry name" value="XseB-like"/>
    <property type="match status" value="1"/>
</dbReference>
<dbReference type="GO" id="GO:0005829">
    <property type="term" value="C:cytosol"/>
    <property type="evidence" value="ECO:0007669"/>
    <property type="project" value="TreeGrafter"/>
</dbReference>
<evidence type="ECO:0000256" key="1">
    <source>
        <dbReference type="ARBA" id="ARBA00009998"/>
    </source>
</evidence>